<dbReference type="OrthoDB" id="9802600at2"/>
<dbReference type="Pfam" id="PF21307">
    <property type="entry name" value="Glyco_hydro_95_C"/>
    <property type="match status" value="1"/>
</dbReference>
<gene>
    <name evidence="4" type="ORF">CA2015_0952</name>
</gene>
<dbReference type="InterPro" id="IPR016518">
    <property type="entry name" value="Alpha-L-fucosidase"/>
</dbReference>
<feature type="domain" description="Glycosyl hydrolase family 95 N-terminal" evidence="1">
    <location>
        <begin position="43"/>
        <end position="289"/>
    </location>
</feature>
<organism evidence="4 5">
    <name type="scientific">Cyclobacterium amurskyense</name>
    <dbReference type="NCBI Taxonomy" id="320787"/>
    <lineage>
        <taxon>Bacteria</taxon>
        <taxon>Pseudomonadati</taxon>
        <taxon>Bacteroidota</taxon>
        <taxon>Cytophagia</taxon>
        <taxon>Cytophagales</taxon>
        <taxon>Cyclobacteriaceae</taxon>
        <taxon>Cyclobacterium</taxon>
    </lineage>
</organism>
<dbReference type="Proteomes" id="UP000036520">
    <property type="component" value="Chromosome"/>
</dbReference>
<evidence type="ECO:0000259" key="2">
    <source>
        <dbReference type="Pfam" id="PF21307"/>
    </source>
</evidence>
<dbReference type="STRING" id="320787.CA2015_0952"/>
<dbReference type="InterPro" id="IPR013780">
    <property type="entry name" value="Glyco_hydro_b"/>
</dbReference>
<keyword evidence="4" id="KW-0378">Hydrolase</keyword>
<accession>A0A0H4PC74</accession>
<evidence type="ECO:0000259" key="1">
    <source>
        <dbReference type="Pfam" id="PF14498"/>
    </source>
</evidence>
<name>A0A0H4PC74_9BACT</name>
<dbReference type="GO" id="GO:0005975">
    <property type="term" value="P:carbohydrate metabolic process"/>
    <property type="evidence" value="ECO:0007669"/>
    <property type="project" value="InterPro"/>
</dbReference>
<evidence type="ECO:0000313" key="5">
    <source>
        <dbReference type="Proteomes" id="UP000036520"/>
    </source>
</evidence>
<dbReference type="PANTHER" id="PTHR31084:SF0">
    <property type="entry name" value="ALPHA-L-FUCOSIDASE 2"/>
    <property type="match status" value="1"/>
</dbReference>
<dbReference type="PATRIC" id="fig|320787.5.peg.1063"/>
<dbReference type="KEGG" id="camu:CA2015_0952"/>
<dbReference type="PANTHER" id="PTHR31084">
    <property type="entry name" value="ALPHA-L-FUCOSIDASE 2"/>
    <property type="match status" value="1"/>
</dbReference>
<dbReference type="InterPro" id="IPR027414">
    <property type="entry name" value="GH95_N_dom"/>
</dbReference>
<evidence type="ECO:0000259" key="3">
    <source>
        <dbReference type="Pfam" id="PF22124"/>
    </source>
</evidence>
<dbReference type="EMBL" id="CP012040">
    <property type="protein sequence ID" value="AKP50408.1"/>
    <property type="molecule type" value="Genomic_DNA"/>
</dbReference>
<dbReference type="InterPro" id="IPR049053">
    <property type="entry name" value="AFCA-like_C"/>
</dbReference>
<dbReference type="Pfam" id="PF14498">
    <property type="entry name" value="Glyco_hyd_65N_2"/>
    <property type="match status" value="1"/>
</dbReference>
<reference evidence="4 5" key="1">
    <citation type="submission" date="2015-07" db="EMBL/GenBank/DDBJ databases">
        <authorList>
            <person name="Kim K.M."/>
        </authorList>
    </citation>
    <scope>NUCLEOTIDE SEQUENCE [LARGE SCALE GENOMIC DNA]</scope>
    <source>
        <strain evidence="4 5">KCTC 12363</strain>
    </source>
</reference>
<dbReference type="Gene3D" id="2.60.40.1180">
    <property type="entry name" value="Golgi alpha-mannosidase II"/>
    <property type="match status" value="1"/>
</dbReference>
<evidence type="ECO:0000313" key="4">
    <source>
        <dbReference type="EMBL" id="AKP50408.1"/>
    </source>
</evidence>
<dbReference type="AlphaFoldDB" id="A0A0H4PC74"/>
<feature type="domain" description="Glycosyl hydrolase family 95 catalytic" evidence="3">
    <location>
        <begin position="317"/>
        <end position="727"/>
    </location>
</feature>
<proteinExistence type="predicted"/>
<dbReference type="Pfam" id="PF22124">
    <property type="entry name" value="Glyco_hydro_95_cat"/>
    <property type="match status" value="1"/>
</dbReference>
<feature type="domain" description="Alpha fucosidase A-like C-terminal" evidence="2">
    <location>
        <begin position="729"/>
        <end position="796"/>
    </location>
</feature>
<keyword evidence="5" id="KW-1185">Reference proteome</keyword>
<dbReference type="SUPFAM" id="SSF48208">
    <property type="entry name" value="Six-hairpin glycosidases"/>
    <property type="match status" value="1"/>
</dbReference>
<dbReference type="GO" id="GO:0004560">
    <property type="term" value="F:alpha-L-fucosidase activity"/>
    <property type="evidence" value="ECO:0007669"/>
    <property type="project" value="InterPro"/>
</dbReference>
<dbReference type="Gene3D" id="1.50.10.10">
    <property type="match status" value="1"/>
</dbReference>
<protein>
    <submittedName>
        <fullName evidence="4">Glycoside hydrolase family 65 central catalytic</fullName>
    </submittedName>
</protein>
<dbReference type="InterPro" id="IPR008928">
    <property type="entry name" value="6-hairpin_glycosidase_sf"/>
</dbReference>
<dbReference type="InterPro" id="IPR054363">
    <property type="entry name" value="GH95_cat"/>
</dbReference>
<sequence length="806" mass="90188">MPFHQTQMSMRSIILILLINLTLFLGSCQSEAQKANNSKKMQLWYTSPADEWLEALPIGNGRLGAMIFGGVKEEQIQLNEESLWAGMPEDPYPEDVQKHYAAFQQLNMEGKYEEALNYGMKHLAVSPTSIRSYEPLGELHVTFDHKKSPENYRRTLDMETGIVSSTYTIDGKRYLREAFSSDKYDVIFYRFESLDGEPVNSTIRFDREKDIVQSIGEGEILIVDGQVFDDPDGYDDNVDGSGETGLHMKFASQITATLDNGSISGNGNTLKVENSTGYTVIVSAATDYNLAKLNFDRNIDAKDKSLKSLKGALETAYNTAKEAHTAAHSEMFNRVALSLGSPLQDTIPTDKRLDQVREGTNDNHITELFFQYGRYLLMGSSVNRAILPANLQGIWNKEMWAPWESDFHLNINLQMNYWPADQTNLSEAFVPLSNFMEQLAKNGETTAEKFIGSSGWMAHHVSNPFGRTTPSGSTKDSQMTNGYSNPLAGAWMSLSLWRHYEFTQDQEYLKETAYPVLAGAAQFILDFLKENEKGELVTSPSYSPENAYIDPKTGKATRNTTAASMDIQIINDIFNACLKAEEIIGDKQLTAAIEKASSKLPPIKIGKNGTLQEWYEDYEEVEPGHRHMSHLYALYPSNQITKDTPELFKAAEKTIERRLTYGGAGQTGWSRAWIINFFARLQKGEEGLEHIHEMMATQLSPNMFDLLGKIFQIEGNFGATAGIAEMLVQSHEEGTIRLLPALPKAWNTGEVKGLKARGNFEISMEWEDGKLKKAAILSNSGGKTKVLCQGKEYEIDLKKGASQVLL</sequence>
<dbReference type="InterPro" id="IPR012341">
    <property type="entry name" value="6hp_glycosidase-like_sf"/>
</dbReference>
<dbReference type="PIRSF" id="PIRSF007663">
    <property type="entry name" value="UCP007663"/>
    <property type="match status" value="1"/>
</dbReference>
<dbReference type="Gene3D" id="2.70.98.50">
    <property type="entry name" value="putative glycoside hydrolase family protein from bacillus halodurans"/>
    <property type="match status" value="1"/>
</dbReference>